<dbReference type="EMBL" id="CP138333">
    <property type="protein sequence ID" value="WZX30407.1"/>
    <property type="molecule type" value="Genomic_DNA"/>
</dbReference>
<feature type="region of interest" description="Disordered" evidence="1">
    <location>
        <begin position="23"/>
        <end position="48"/>
    </location>
</feature>
<organism evidence="5 6">
    <name type="scientific">Salinicoccus bachuensis</name>
    <dbReference type="NCBI Taxonomy" id="3136731"/>
    <lineage>
        <taxon>Bacteria</taxon>
        <taxon>Bacillati</taxon>
        <taxon>Bacillota</taxon>
        <taxon>Bacilli</taxon>
        <taxon>Bacillales</taxon>
        <taxon>Staphylococcaceae</taxon>
        <taxon>Salinicoccus</taxon>
    </lineage>
</organism>
<dbReference type="SUPFAM" id="SSF50998">
    <property type="entry name" value="Quinoprotein alcohol dehydrogenase-like"/>
    <property type="match status" value="2"/>
</dbReference>
<dbReference type="PROSITE" id="PS51257">
    <property type="entry name" value="PROKAR_LIPOPROTEIN"/>
    <property type="match status" value="1"/>
</dbReference>
<protein>
    <submittedName>
        <fullName evidence="5">PQQ-binding-like beta-propeller repeat protein</fullName>
    </submittedName>
</protein>
<keyword evidence="6" id="KW-1185">Reference proteome</keyword>
<dbReference type="PANTHER" id="PTHR34512">
    <property type="entry name" value="CELL SURFACE PROTEIN"/>
    <property type="match status" value="1"/>
</dbReference>
<dbReference type="Gene3D" id="2.40.128.630">
    <property type="match status" value="1"/>
</dbReference>
<evidence type="ECO:0000259" key="3">
    <source>
        <dbReference type="Pfam" id="PF01011"/>
    </source>
</evidence>
<dbReference type="Gene3D" id="2.130.10.10">
    <property type="entry name" value="YVTN repeat-like/Quinoprotein amine dehydrogenase"/>
    <property type="match status" value="1"/>
</dbReference>
<accession>A0ABZ3CM75</accession>
<feature type="chain" id="PRO_5047039523" evidence="2">
    <location>
        <begin position="28"/>
        <end position="449"/>
    </location>
</feature>
<sequence>MTLLRTMKYSILSGILLLAACGGTEDASPEGTAEETSEEATGEEATGEVVEETSEEIESMETFGAEEWTQYRFNPEKNAVIDSGHEPLKNMKFKTEDEVRATPVVADGKLFIGNHSSGHILAFDLESGDRIWEETAPNWIHSETIYHEGTVYVGYGNRHFQDNGIRGTGESGVMALDAEEGEILWEFETEGEVMPTPAIYEDHLYIATGDRHLYKLTLDAGELAYRHALGSTVSMSSPNIHEDTLYVGGSGPLPYTFYAYDLEQDEVKWQTEFDEVVMGLDDVPPAVSEGTVVTTALVENEDGETEHEIYAMDTESGEILWEDNWGTGEPVQNNKSGAPMIYEGSVYVASPKTQTYYAYDLESGEQLWAYEDEAAKAPPVAKNGIVYFSNVEGRVVGMDAETGEPVKEKVLGGTLAPAGPIIVNDTLIVGSQDSYVYVVPLSDFADAKE</sequence>
<dbReference type="InterPro" id="IPR011047">
    <property type="entry name" value="Quinoprotein_ADH-like_sf"/>
</dbReference>
<evidence type="ECO:0000259" key="4">
    <source>
        <dbReference type="Pfam" id="PF13360"/>
    </source>
</evidence>
<feature type="domain" description="Pyrrolo-quinoline quinone repeat" evidence="3">
    <location>
        <begin position="92"/>
        <end position="193"/>
    </location>
</feature>
<evidence type="ECO:0000256" key="2">
    <source>
        <dbReference type="SAM" id="SignalP"/>
    </source>
</evidence>
<keyword evidence="2" id="KW-0732">Signal</keyword>
<dbReference type="Pfam" id="PF13360">
    <property type="entry name" value="PQQ_2"/>
    <property type="match status" value="1"/>
</dbReference>
<dbReference type="Pfam" id="PF01011">
    <property type="entry name" value="PQQ"/>
    <property type="match status" value="1"/>
</dbReference>
<dbReference type="SMART" id="SM00564">
    <property type="entry name" value="PQQ"/>
    <property type="match status" value="8"/>
</dbReference>
<evidence type="ECO:0000313" key="6">
    <source>
        <dbReference type="Proteomes" id="UP001455384"/>
    </source>
</evidence>
<feature type="compositionally biased region" description="Acidic residues" evidence="1">
    <location>
        <begin position="32"/>
        <end position="48"/>
    </location>
</feature>
<proteinExistence type="predicted"/>
<name>A0ABZ3CM75_9STAP</name>
<gene>
    <name evidence="5" type="ORF">RQP18_04245</name>
</gene>
<reference evidence="6" key="1">
    <citation type="submission" date="2023-10" db="EMBL/GenBank/DDBJ databases">
        <title>Genome analysis and identification of Salinococcus sp. Bachu38 nov., a PGPR from the rhizosphere of Tamarix.</title>
        <authorList>
            <person name="Liang Z."/>
            <person name="Zhang X."/>
            <person name="Jia J."/>
            <person name="Chen X."/>
            <person name="Wang Y."/>
            <person name="Wang Q."/>
            <person name="Wang R."/>
        </authorList>
    </citation>
    <scope>NUCLEOTIDE SEQUENCE [LARGE SCALE GENOMIC DNA]</scope>
    <source>
        <strain evidence="6">Bachu38</strain>
    </source>
</reference>
<feature type="signal peptide" evidence="2">
    <location>
        <begin position="1"/>
        <end position="27"/>
    </location>
</feature>
<dbReference type="Proteomes" id="UP001455384">
    <property type="component" value="Chromosome"/>
</dbReference>
<feature type="domain" description="Pyrrolo-quinoline quinone repeat" evidence="4">
    <location>
        <begin position="242"/>
        <end position="442"/>
    </location>
</feature>
<dbReference type="InterPro" id="IPR015943">
    <property type="entry name" value="WD40/YVTN_repeat-like_dom_sf"/>
</dbReference>
<dbReference type="PANTHER" id="PTHR34512:SF30">
    <property type="entry name" value="OUTER MEMBRANE PROTEIN ASSEMBLY FACTOR BAMB"/>
    <property type="match status" value="1"/>
</dbReference>
<dbReference type="InterPro" id="IPR018391">
    <property type="entry name" value="PQQ_b-propeller_rpt"/>
</dbReference>
<dbReference type="InterPro" id="IPR002372">
    <property type="entry name" value="PQQ_rpt_dom"/>
</dbReference>
<evidence type="ECO:0000256" key="1">
    <source>
        <dbReference type="SAM" id="MobiDB-lite"/>
    </source>
</evidence>
<dbReference type="RefSeq" id="WP_342388926.1">
    <property type="nucleotide sequence ID" value="NZ_CP138333.2"/>
</dbReference>
<evidence type="ECO:0000313" key="5">
    <source>
        <dbReference type="EMBL" id="WZX30407.1"/>
    </source>
</evidence>